<keyword evidence="2" id="KW-0378">Hydrolase</keyword>
<dbReference type="PANTHER" id="PTHR22762:SF166">
    <property type="entry name" value="ALPHA-GLUCOSIDASE"/>
    <property type="match status" value="1"/>
</dbReference>
<sequence length="787" mass="86337">MTLRALEKRLSAVHHFVWPCSLLALALPNGGCSSPDSPASPTEPAGPESVEVRSEALATTLGNLTAFSPSGSTFTLSAGADKVRIRFLQPDVFRMELAPGGTFTDPVAGKVLQRTDFGQVPVTHADAGDYYRIESDALVLRAYKKPLTFALYKKDNATLLWREQSGLSWDDQGTQQKLVRGADEQFYGGGLRLGAWALRDLTVPIKVFNSWKEGENASPAPFYMSTAGYGVVRNTWTAGSYQFGATVSTRHGEKRFDAVYFAAGHPKEVLDRYTDVTGKPFLAPLFGLEMGHADCWSTHDTDPDKGPVNRAGHLRTPDVIAYAQAARDNDMPGGWFLPNDGYGCNYEDLPSTVKSLHDRGFYTGLWTSTGLANVAWEVGTAGTRAIKTDVAWIGRGYKFAFEGVEQAVAGIESNSNARRFVWTVDGWAGTQRNAVVWTGDTKGDWNDMRFHVPALAGAGLSALNYASGDVDGIYYGSPDTYSRDLQWKSFLPVLMSMSGWGNVNPERGYNDKQPWRFDDAHKAIHRKYLKLRQRLLPYLYTMSRIAHETGVPSTRAMVLEYPNDPKARDNTTSQQFMAGDAFLVAPVTSNTATRDGIYLPQGTWTDYWSGKVYVGPATVNGYAAPLDRLPLFVRAGSIVPMWPQMLHHREKPKDPITLDIYPPAQAGSASFSLYEDDGVTRDYAAGRYAKQAIRVEVLANGTMAVAVGPSQGDYTGKPTSRRYELTIHMKSAPARVVLDTTALTYHASRAAYDAASEGWFFDPADRSGVLSIKIPQRSLSTSFGVSL</sequence>
<feature type="chain" id="PRO_5047275199" evidence="3">
    <location>
        <begin position="27"/>
        <end position="787"/>
    </location>
</feature>
<evidence type="ECO:0000259" key="5">
    <source>
        <dbReference type="Pfam" id="PF13802"/>
    </source>
</evidence>
<feature type="domain" description="Glycoside hydrolase family 31 TIM barrel" evidence="4">
    <location>
        <begin position="410"/>
        <end position="542"/>
    </location>
</feature>
<dbReference type="Gene3D" id="2.60.40.1760">
    <property type="entry name" value="glycosyl hydrolase (family 31)"/>
    <property type="match status" value="1"/>
</dbReference>
<reference evidence="8 9" key="1">
    <citation type="submission" date="2021-12" db="EMBL/GenBank/DDBJ databases">
        <title>Discovery of the Pendulisporaceae a myxobacterial family with distinct sporulation behavior and unique specialized metabolism.</title>
        <authorList>
            <person name="Garcia R."/>
            <person name="Popoff A."/>
            <person name="Bader C.D."/>
            <person name="Loehr J."/>
            <person name="Walesch S."/>
            <person name="Walt C."/>
            <person name="Boldt J."/>
            <person name="Bunk B."/>
            <person name="Haeckl F.J.F.P.J."/>
            <person name="Gunesch A.P."/>
            <person name="Birkelbach J."/>
            <person name="Nuebel U."/>
            <person name="Pietschmann T."/>
            <person name="Bach T."/>
            <person name="Mueller R."/>
        </authorList>
    </citation>
    <scope>NUCLEOTIDE SEQUENCE [LARGE SCALE GENOMIC DNA]</scope>
    <source>
        <strain evidence="8 9">MSr11954</strain>
    </source>
</reference>
<dbReference type="InterPro" id="IPR011013">
    <property type="entry name" value="Gal_mutarotase_sf_dom"/>
</dbReference>
<evidence type="ECO:0000259" key="4">
    <source>
        <dbReference type="Pfam" id="PF01055"/>
    </source>
</evidence>
<evidence type="ECO:0000259" key="6">
    <source>
        <dbReference type="Pfam" id="PF17137"/>
    </source>
</evidence>
<evidence type="ECO:0000259" key="7">
    <source>
        <dbReference type="Pfam" id="PF21365"/>
    </source>
</evidence>
<dbReference type="CDD" id="cd14752">
    <property type="entry name" value="GH31_N"/>
    <property type="match status" value="1"/>
</dbReference>
<evidence type="ECO:0000313" key="8">
    <source>
        <dbReference type="EMBL" id="WXB17485.1"/>
    </source>
</evidence>
<feature type="signal peptide" evidence="3">
    <location>
        <begin position="1"/>
        <end position="26"/>
    </location>
</feature>
<dbReference type="InterPro" id="IPR033403">
    <property type="entry name" value="DUF5110"/>
</dbReference>
<proteinExistence type="inferred from homology"/>
<gene>
    <name evidence="8" type="ORF">LZC94_09425</name>
</gene>
<comment type="similarity">
    <text evidence="1 2">Belongs to the glycosyl hydrolase 31 family.</text>
</comment>
<dbReference type="Pfam" id="PF01055">
    <property type="entry name" value="Glyco_hydro_31_2nd"/>
    <property type="match status" value="1"/>
</dbReference>
<dbReference type="RefSeq" id="WP_394827119.1">
    <property type="nucleotide sequence ID" value="NZ_CP089984.1"/>
</dbReference>
<dbReference type="Proteomes" id="UP001370348">
    <property type="component" value="Chromosome"/>
</dbReference>
<feature type="domain" description="Glycoside hydrolase family 31 N-terminal" evidence="5">
    <location>
        <begin position="83"/>
        <end position="236"/>
    </location>
</feature>
<dbReference type="InterPro" id="IPR025887">
    <property type="entry name" value="Glyco_hydro_31_N_dom"/>
</dbReference>
<dbReference type="InterPro" id="IPR048395">
    <property type="entry name" value="Glyco_hydro_31_C"/>
</dbReference>
<dbReference type="InterPro" id="IPR017853">
    <property type="entry name" value="GH"/>
</dbReference>
<evidence type="ECO:0000256" key="2">
    <source>
        <dbReference type="RuleBase" id="RU361185"/>
    </source>
</evidence>
<keyword evidence="2" id="KW-0326">Glycosidase</keyword>
<name>A0ABZ2M4N6_9BACT</name>
<dbReference type="SUPFAM" id="SSF51445">
    <property type="entry name" value="(Trans)glycosidases"/>
    <property type="match status" value="1"/>
</dbReference>
<dbReference type="Pfam" id="PF13802">
    <property type="entry name" value="Gal_mutarotas_2"/>
    <property type="match status" value="1"/>
</dbReference>
<dbReference type="Gene3D" id="3.20.20.80">
    <property type="entry name" value="Glycosidases"/>
    <property type="match status" value="1"/>
</dbReference>
<protein>
    <submittedName>
        <fullName evidence="8">DUF5110 domain-containing protein</fullName>
    </submittedName>
</protein>
<evidence type="ECO:0000256" key="1">
    <source>
        <dbReference type="ARBA" id="ARBA00007806"/>
    </source>
</evidence>
<accession>A0ABZ2M4N6</accession>
<evidence type="ECO:0000256" key="3">
    <source>
        <dbReference type="SAM" id="SignalP"/>
    </source>
</evidence>
<dbReference type="SUPFAM" id="SSF74650">
    <property type="entry name" value="Galactose mutarotase-like"/>
    <property type="match status" value="1"/>
</dbReference>
<dbReference type="PANTHER" id="PTHR22762">
    <property type="entry name" value="ALPHA-GLUCOSIDASE"/>
    <property type="match status" value="1"/>
</dbReference>
<feature type="domain" description="Glycosyl hydrolase family 31 C-terminal" evidence="7">
    <location>
        <begin position="550"/>
        <end position="639"/>
    </location>
</feature>
<dbReference type="Pfam" id="PF21365">
    <property type="entry name" value="Glyco_hydro_31_3rd"/>
    <property type="match status" value="1"/>
</dbReference>
<dbReference type="Gene3D" id="2.60.40.1180">
    <property type="entry name" value="Golgi alpha-mannosidase II"/>
    <property type="match status" value="2"/>
</dbReference>
<keyword evidence="9" id="KW-1185">Reference proteome</keyword>
<dbReference type="EMBL" id="CP089984">
    <property type="protein sequence ID" value="WXB17485.1"/>
    <property type="molecule type" value="Genomic_DNA"/>
</dbReference>
<dbReference type="CDD" id="cd06596">
    <property type="entry name" value="GH31_CPE1046"/>
    <property type="match status" value="1"/>
</dbReference>
<dbReference type="InterPro" id="IPR000322">
    <property type="entry name" value="Glyco_hydro_31_TIM"/>
</dbReference>
<evidence type="ECO:0000313" key="9">
    <source>
        <dbReference type="Proteomes" id="UP001370348"/>
    </source>
</evidence>
<dbReference type="Pfam" id="PF17137">
    <property type="entry name" value="DUF5110"/>
    <property type="match status" value="1"/>
</dbReference>
<dbReference type="InterPro" id="IPR013780">
    <property type="entry name" value="Glyco_hydro_b"/>
</dbReference>
<feature type="domain" description="DUF5110" evidence="6">
    <location>
        <begin position="655"/>
        <end position="728"/>
    </location>
</feature>
<keyword evidence="3" id="KW-0732">Signal</keyword>
<organism evidence="8 9">
    <name type="scientific">Pendulispora albinea</name>
    <dbReference type="NCBI Taxonomy" id="2741071"/>
    <lineage>
        <taxon>Bacteria</taxon>
        <taxon>Pseudomonadati</taxon>
        <taxon>Myxococcota</taxon>
        <taxon>Myxococcia</taxon>
        <taxon>Myxococcales</taxon>
        <taxon>Sorangiineae</taxon>
        <taxon>Pendulisporaceae</taxon>
        <taxon>Pendulispora</taxon>
    </lineage>
</organism>
<dbReference type="SUPFAM" id="SSF51011">
    <property type="entry name" value="Glycosyl hydrolase domain"/>
    <property type="match status" value="1"/>
</dbReference>